<dbReference type="AlphaFoldDB" id="A0A437SX92"/>
<feature type="region of interest" description="Disordered" evidence="2">
    <location>
        <begin position="45"/>
        <end position="67"/>
    </location>
</feature>
<organism evidence="4 5">
    <name type="scientific">Lactobacillus xujianguonis</name>
    <dbReference type="NCBI Taxonomy" id="2495899"/>
    <lineage>
        <taxon>Bacteria</taxon>
        <taxon>Bacillati</taxon>
        <taxon>Bacillota</taxon>
        <taxon>Bacilli</taxon>
        <taxon>Lactobacillales</taxon>
        <taxon>Lactobacillaceae</taxon>
        <taxon>Lactobacillus</taxon>
    </lineage>
</organism>
<comment type="caution">
    <text evidence="4">The sequence shown here is derived from an EMBL/GenBank/DDBJ whole genome shotgun (WGS) entry which is preliminary data.</text>
</comment>
<name>A0A437SX92_9LACO</name>
<protein>
    <submittedName>
        <fullName evidence="4">YSIRK-type signal peptide-containing protein</fullName>
    </submittedName>
</protein>
<keyword evidence="1" id="KW-0732">Signal</keyword>
<dbReference type="RefSeq" id="WP_103660529.1">
    <property type="nucleotide sequence ID" value="NZ_ML136873.1"/>
</dbReference>
<evidence type="ECO:0000259" key="3">
    <source>
        <dbReference type="Pfam" id="PF04650"/>
    </source>
</evidence>
<accession>A0A437SX92</accession>
<dbReference type="Pfam" id="PF04650">
    <property type="entry name" value="YSIRK_signal"/>
    <property type="match status" value="1"/>
</dbReference>
<keyword evidence="5" id="KW-1185">Reference proteome</keyword>
<evidence type="ECO:0000256" key="2">
    <source>
        <dbReference type="SAM" id="MobiDB-lite"/>
    </source>
</evidence>
<feature type="domain" description="YSIRK Gram-positive signal peptide" evidence="3">
    <location>
        <begin position="14"/>
        <end position="35"/>
    </location>
</feature>
<dbReference type="NCBIfam" id="TIGR01168">
    <property type="entry name" value="YSIRK_signal"/>
    <property type="match status" value="1"/>
</dbReference>
<evidence type="ECO:0000313" key="4">
    <source>
        <dbReference type="EMBL" id="RVU71546.1"/>
    </source>
</evidence>
<sequence length="116" mass="12978">MKKNYFLKSEDHHHFSLRKLTIGVASVLLGTTFMVLSDQQAHAAEVSSNDQGSVVVEDKTASAEDAQQNVQDVDVKNVENSAETNKEVQIVLTRNKLKLLLSTSKKPQQIKMLWLL</sequence>
<evidence type="ECO:0000256" key="1">
    <source>
        <dbReference type="ARBA" id="ARBA00022729"/>
    </source>
</evidence>
<proteinExistence type="predicted"/>
<dbReference type="EMBL" id="RXIA01000004">
    <property type="protein sequence ID" value="RVU71546.1"/>
    <property type="molecule type" value="Genomic_DNA"/>
</dbReference>
<gene>
    <name evidence="4" type="ORF">EJK17_02270</name>
</gene>
<dbReference type="Proteomes" id="UP000288291">
    <property type="component" value="Unassembled WGS sequence"/>
</dbReference>
<evidence type="ECO:0000313" key="5">
    <source>
        <dbReference type="Proteomes" id="UP000288291"/>
    </source>
</evidence>
<dbReference type="InterPro" id="IPR005877">
    <property type="entry name" value="YSIRK_signal_dom"/>
</dbReference>
<reference evidence="4 5" key="1">
    <citation type="submission" date="2018-12" db="EMBL/GenBank/DDBJ databases">
        <authorList>
            <person name="Meng J."/>
        </authorList>
    </citation>
    <scope>NUCLEOTIDE SEQUENCE [LARGE SCALE GENOMIC DNA]</scope>
    <source>
        <strain evidence="4 5">HT111-2</strain>
    </source>
</reference>